<dbReference type="EMBL" id="LT607754">
    <property type="protein sequence ID" value="SCG67149.1"/>
    <property type="molecule type" value="Genomic_DNA"/>
</dbReference>
<evidence type="ECO:0000313" key="1">
    <source>
        <dbReference type="EMBL" id="SCG67149.1"/>
    </source>
</evidence>
<keyword evidence="2" id="KW-1185">Reference proteome</keyword>
<evidence type="ECO:0000313" key="2">
    <source>
        <dbReference type="Proteomes" id="UP000198221"/>
    </source>
</evidence>
<name>A0A1C5JAG8_9ACTN</name>
<dbReference type="AlphaFoldDB" id="A0A1C5JAG8"/>
<reference evidence="2" key="1">
    <citation type="submission" date="2016-06" db="EMBL/GenBank/DDBJ databases">
        <authorList>
            <person name="Varghese N."/>
            <person name="Submissions Spin"/>
        </authorList>
    </citation>
    <scope>NUCLEOTIDE SEQUENCE [LARGE SCALE GENOMIC DNA]</scope>
    <source>
        <strain evidence="2">DSM 43819</strain>
    </source>
</reference>
<proteinExistence type="predicted"/>
<protein>
    <submittedName>
        <fullName evidence="1">Uncharacterized protein</fullName>
    </submittedName>
</protein>
<organism evidence="1 2">
    <name type="scientific">Micromonospora inositola</name>
    <dbReference type="NCBI Taxonomy" id="47865"/>
    <lineage>
        <taxon>Bacteria</taxon>
        <taxon>Bacillati</taxon>
        <taxon>Actinomycetota</taxon>
        <taxon>Actinomycetes</taxon>
        <taxon>Micromonosporales</taxon>
        <taxon>Micromonosporaceae</taxon>
        <taxon>Micromonospora</taxon>
    </lineage>
</organism>
<sequence>MACDGASPGQAAGSAPATVAALQGRTAGTLHKPVGTSIGAHGLTRSLPAGLCDWWPSSDNFGAEISALTHTGGAVDAAALGSTLIRLLGEGRIRLPQRPVNLMADG</sequence>
<dbReference type="Proteomes" id="UP000198221">
    <property type="component" value="Chromosome I"/>
</dbReference>
<gene>
    <name evidence="1" type="ORF">GA0070613_4259</name>
</gene>
<accession>A0A1C5JAG8</accession>